<evidence type="ECO:0000256" key="3">
    <source>
        <dbReference type="ARBA" id="ARBA00023125"/>
    </source>
</evidence>
<protein>
    <recommendedName>
        <fullName evidence="7">Zn(2)-C6 fungal-type domain-containing protein</fullName>
    </recommendedName>
</protein>
<dbReference type="PROSITE" id="PS00463">
    <property type="entry name" value="ZN2_CY6_FUNGAL_1"/>
    <property type="match status" value="1"/>
</dbReference>
<evidence type="ECO:0000256" key="5">
    <source>
        <dbReference type="ARBA" id="ARBA00023242"/>
    </source>
</evidence>
<dbReference type="AlphaFoldDB" id="A0A017SSS9"/>
<dbReference type="OrthoDB" id="5294180at2759"/>
<evidence type="ECO:0000313" key="8">
    <source>
        <dbReference type="EMBL" id="EYE99634.1"/>
    </source>
</evidence>
<evidence type="ECO:0000259" key="7">
    <source>
        <dbReference type="PROSITE" id="PS50048"/>
    </source>
</evidence>
<dbReference type="Proteomes" id="UP000019804">
    <property type="component" value="Unassembled WGS sequence"/>
</dbReference>
<dbReference type="Gene3D" id="4.10.240.10">
    <property type="entry name" value="Zn(2)-C6 fungal-type DNA-binding domain"/>
    <property type="match status" value="1"/>
</dbReference>
<dbReference type="PANTHER" id="PTHR37534:SF12">
    <property type="entry name" value="ZN(2)-C6 FUNGAL-TYPE DOMAIN-CONTAINING PROTEIN"/>
    <property type="match status" value="1"/>
</dbReference>
<sequence>MSTFITYDQPHVSADVPAEEPANVGAEQSSRARGLRRSRSGCYTCRVRRKKCDEGRPSCAACSKLCLKCDYVKPSWWMSMEQRRLQKERIKDRIRQTKMIEREGSMREYMHHMRETFAQRTQATVQYGGLTTPVSASDVSPTYDEIGLPPSQNFFLGPGAVQCGIDQTQAQHNARIMHEFNRPLSSFQSTILVEDRDRPLLTHFLDHVLQLIFPILELHQRRPARASEILRSLQTNRSYLHCCLSVSAIHIKTTMNLSAEQIDSDIMRHRYEAVSQLSQALRNCSDQHEQILDATLAMIFFHCSVGAPDDYLPDIPWNAHFQAVSNLINKLNFVPQPFSMSLISWIDIFGATMLGKSPQFAHTYRNRHINGTSSGLQELMGCDDHVMYLISEIACLDSLKASGRIGEAKLRHHISALSMQLEHTASADATLEWPCTSPGGTVEPQKLTASMSALFCIAARIYLRSLAPNFSCNQPSIISLVGAAAEILRYIPAGIRGFDRAIVWPLLITGAHSIPSSPFRSILAERASALSDLGDFGSFGRMYRLLQELWRLNDDLISPQLPSSATSLTFPERLPEPSQGTPGRSLRKQQVHWRDVMQRRGWGYLLM</sequence>
<dbReference type="InterPro" id="IPR001138">
    <property type="entry name" value="Zn2Cys6_DnaBD"/>
</dbReference>
<keyword evidence="4" id="KW-0804">Transcription</keyword>
<evidence type="ECO:0000256" key="4">
    <source>
        <dbReference type="ARBA" id="ARBA00023163"/>
    </source>
</evidence>
<reference evidence="9" key="1">
    <citation type="journal article" date="2014" name="Nat. Commun.">
        <title>Genomic adaptations of the halophilic Dead Sea filamentous fungus Eurotium rubrum.</title>
        <authorList>
            <person name="Kis-Papo T."/>
            <person name="Weig A.R."/>
            <person name="Riley R."/>
            <person name="Persoh D."/>
            <person name="Salamov A."/>
            <person name="Sun H."/>
            <person name="Lipzen A."/>
            <person name="Wasser S.P."/>
            <person name="Rambold G."/>
            <person name="Grigoriev I.V."/>
            <person name="Nevo E."/>
        </authorList>
    </citation>
    <scope>NUCLEOTIDE SEQUENCE [LARGE SCALE GENOMIC DNA]</scope>
    <source>
        <strain evidence="9">CBS 135680</strain>
    </source>
</reference>
<gene>
    <name evidence="8" type="ORF">EURHEDRAFT_398804</name>
</gene>
<evidence type="ECO:0000256" key="1">
    <source>
        <dbReference type="ARBA" id="ARBA00004123"/>
    </source>
</evidence>
<feature type="region of interest" description="Disordered" evidence="6">
    <location>
        <begin position="568"/>
        <end position="588"/>
    </location>
</feature>
<organism evidence="8 9">
    <name type="scientific">Aspergillus ruber (strain CBS 135680)</name>
    <dbReference type="NCBI Taxonomy" id="1388766"/>
    <lineage>
        <taxon>Eukaryota</taxon>
        <taxon>Fungi</taxon>
        <taxon>Dikarya</taxon>
        <taxon>Ascomycota</taxon>
        <taxon>Pezizomycotina</taxon>
        <taxon>Eurotiomycetes</taxon>
        <taxon>Eurotiomycetidae</taxon>
        <taxon>Eurotiales</taxon>
        <taxon>Aspergillaceae</taxon>
        <taxon>Aspergillus</taxon>
        <taxon>Aspergillus subgen. Aspergillus</taxon>
    </lineage>
</organism>
<dbReference type="CDD" id="cd00067">
    <property type="entry name" value="GAL4"/>
    <property type="match status" value="1"/>
</dbReference>
<dbReference type="SMART" id="SM00066">
    <property type="entry name" value="GAL4"/>
    <property type="match status" value="1"/>
</dbReference>
<proteinExistence type="predicted"/>
<dbReference type="InterPro" id="IPR021858">
    <property type="entry name" value="Fun_TF"/>
</dbReference>
<dbReference type="GO" id="GO:0005634">
    <property type="term" value="C:nucleus"/>
    <property type="evidence" value="ECO:0007669"/>
    <property type="project" value="UniProtKB-SubCell"/>
</dbReference>
<keyword evidence="9" id="KW-1185">Reference proteome</keyword>
<name>A0A017SSS9_ASPRC</name>
<dbReference type="GO" id="GO:0000981">
    <property type="term" value="F:DNA-binding transcription factor activity, RNA polymerase II-specific"/>
    <property type="evidence" value="ECO:0007669"/>
    <property type="project" value="InterPro"/>
</dbReference>
<dbReference type="RefSeq" id="XP_040643322.1">
    <property type="nucleotide sequence ID" value="XM_040779873.1"/>
</dbReference>
<dbReference type="Pfam" id="PF11951">
    <property type="entry name" value="Fungal_trans_2"/>
    <property type="match status" value="1"/>
</dbReference>
<dbReference type="Pfam" id="PF00172">
    <property type="entry name" value="Zn_clus"/>
    <property type="match status" value="1"/>
</dbReference>
<dbReference type="GO" id="GO:0008270">
    <property type="term" value="F:zinc ion binding"/>
    <property type="evidence" value="ECO:0007669"/>
    <property type="project" value="InterPro"/>
</dbReference>
<dbReference type="PROSITE" id="PS50048">
    <property type="entry name" value="ZN2_CY6_FUNGAL_2"/>
    <property type="match status" value="1"/>
</dbReference>
<evidence type="ECO:0000256" key="6">
    <source>
        <dbReference type="SAM" id="MobiDB-lite"/>
    </source>
</evidence>
<evidence type="ECO:0000313" key="9">
    <source>
        <dbReference type="Proteomes" id="UP000019804"/>
    </source>
</evidence>
<dbReference type="GeneID" id="63694997"/>
<keyword evidence="2" id="KW-0805">Transcription regulation</keyword>
<dbReference type="GO" id="GO:0003677">
    <property type="term" value="F:DNA binding"/>
    <property type="evidence" value="ECO:0007669"/>
    <property type="project" value="UniProtKB-KW"/>
</dbReference>
<keyword evidence="3" id="KW-0238">DNA-binding</keyword>
<feature type="domain" description="Zn(2)-C6 fungal-type" evidence="7">
    <location>
        <begin position="41"/>
        <end position="71"/>
    </location>
</feature>
<dbReference type="SUPFAM" id="SSF57701">
    <property type="entry name" value="Zn2/Cys6 DNA-binding domain"/>
    <property type="match status" value="1"/>
</dbReference>
<dbReference type="STRING" id="1388766.A0A017SSS9"/>
<dbReference type="EMBL" id="KK088411">
    <property type="protein sequence ID" value="EYE99634.1"/>
    <property type="molecule type" value="Genomic_DNA"/>
</dbReference>
<accession>A0A017SSS9</accession>
<evidence type="ECO:0000256" key="2">
    <source>
        <dbReference type="ARBA" id="ARBA00023015"/>
    </source>
</evidence>
<comment type="subcellular location">
    <subcellularLocation>
        <location evidence="1">Nucleus</location>
    </subcellularLocation>
</comment>
<dbReference type="HOGENOM" id="CLU_011522_1_0_1"/>
<dbReference type="PANTHER" id="PTHR37534">
    <property type="entry name" value="TRANSCRIPTIONAL ACTIVATOR PROTEIN UGA3"/>
    <property type="match status" value="1"/>
</dbReference>
<dbReference type="InterPro" id="IPR036864">
    <property type="entry name" value="Zn2-C6_fun-type_DNA-bd_sf"/>
</dbReference>
<keyword evidence="5" id="KW-0539">Nucleus</keyword>